<dbReference type="Proteomes" id="UP000828390">
    <property type="component" value="Unassembled WGS sequence"/>
</dbReference>
<keyword evidence="2" id="KW-1185">Reference proteome</keyword>
<name>A0A9D4K9T6_DREPO</name>
<organism evidence="1 2">
    <name type="scientific">Dreissena polymorpha</name>
    <name type="common">Zebra mussel</name>
    <name type="synonym">Mytilus polymorpha</name>
    <dbReference type="NCBI Taxonomy" id="45954"/>
    <lineage>
        <taxon>Eukaryota</taxon>
        <taxon>Metazoa</taxon>
        <taxon>Spiralia</taxon>
        <taxon>Lophotrochozoa</taxon>
        <taxon>Mollusca</taxon>
        <taxon>Bivalvia</taxon>
        <taxon>Autobranchia</taxon>
        <taxon>Heteroconchia</taxon>
        <taxon>Euheterodonta</taxon>
        <taxon>Imparidentia</taxon>
        <taxon>Neoheterodontei</taxon>
        <taxon>Myida</taxon>
        <taxon>Dreissenoidea</taxon>
        <taxon>Dreissenidae</taxon>
        <taxon>Dreissena</taxon>
    </lineage>
</organism>
<accession>A0A9D4K9T6</accession>
<sequence length="109" mass="12921">MSSTKVLVYWNQERKWSIARIRQFAKMMMHRMMRINYIKLLTKFGEDRNKRCREPCTTFLHLPRKKMVCCQALPVACLDTNGDFGEDHQFFQAGWSSGNPKFIEPLCLD</sequence>
<reference evidence="1" key="2">
    <citation type="submission" date="2020-11" db="EMBL/GenBank/DDBJ databases">
        <authorList>
            <person name="McCartney M.A."/>
            <person name="Auch B."/>
            <person name="Kono T."/>
            <person name="Mallez S."/>
            <person name="Becker A."/>
            <person name="Gohl D.M."/>
            <person name="Silverstein K.A.T."/>
            <person name="Koren S."/>
            <person name="Bechman K.B."/>
            <person name="Herman A."/>
            <person name="Abrahante J.E."/>
            <person name="Garbe J."/>
        </authorList>
    </citation>
    <scope>NUCLEOTIDE SEQUENCE</scope>
    <source>
        <strain evidence="1">Duluth1</strain>
        <tissue evidence="1">Whole animal</tissue>
    </source>
</reference>
<reference evidence="1" key="1">
    <citation type="journal article" date="2019" name="bioRxiv">
        <title>The Genome of the Zebra Mussel, Dreissena polymorpha: A Resource for Invasive Species Research.</title>
        <authorList>
            <person name="McCartney M.A."/>
            <person name="Auch B."/>
            <person name="Kono T."/>
            <person name="Mallez S."/>
            <person name="Zhang Y."/>
            <person name="Obille A."/>
            <person name="Becker A."/>
            <person name="Abrahante J.E."/>
            <person name="Garbe J."/>
            <person name="Badalamenti J.P."/>
            <person name="Herman A."/>
            <person name="Mangelson H."/>
            <person name="Liachko I."/>
            <person name="Sullivan S."/>
            <person name="Sone E.D."/>
            <person name="Koren S."/>
            <person name="Silverstein K.A.T."/>
            <person name="Beckman K.B."/>
            <person name="Gohl D.M."/>
        </authorList>
    </citation>
    <scope>NUCLEOTIDE SEQUENCE</scope>
    <source>
        <strain evidence="1">Duluth1</strain>
        <tissue evidence="1">Whole animal</tissue>
    </source>
</reference>
<evidence type="ECO:0000313" key="2">
    <source>
        <dbReference type="Proteomes" id="UP000828390"/>
    </source>
</evidence>
<protein>
    <submittedName>
        <fullName evidence="1">Uncharacterized protein</fullName>
    </submittedName>
</protein>
<comment type="caution">
    <text evidence="1">The sequence shown here is derived from an EMBL/GenBank/DDBJ whole genome shotgun (WGS) entry which is preliminary data.</text>
</comment>
<dbReference type="EMBL" id="JAIWYP010000004">
    <property type="protein sequence ID" value="KAH3835656.1"/>
    <property type="molecule type" value="Genomic_DNA"/>
</dbReference>
<gene>
    <name evidence="1" type="ORF">DPMN_109014</name>
</gene>
<evidence type="ECO:0000313" key="1">
    <source>
        <dbReference type="EMBL" id="KAH3835656.1"/>
    </source>
</evidence>
<dbReference type="AlphaFoldDB" id="A0A9D4K9T6"/>
<proteinExistence type="predicted"/>